<keyword evidence="7" id="KW-0406">Ion transport</keyword>
<comment type="subcellular location">
    <subcellularLocation>
        <location evidence="1 11">Cell outer membrane</location>
        <topology evidence="1 11">Multi-pass membrane protein</topology>
    </subcellularLocation>
</comment>
<dbReference type="InterPro" id="IPR039426">
    <property type="entry name" value="TonB-dep_rcpt-like"/>
</dbReference>
<evidence type="ECO:0000256" key="9">
    <source>
        <dbReference type="ARBA" id="ARBA00023136"/>
    </source>
</evidence>
<dbReference type="PANTHER" id="PTHR32552">
    <property type="entry name" value="FERRICHROME IRON RECEPTOR-RELATED"/>
    <property type="match status" value="1"/>
</dbReference>
<keyword evidence="16" id="KW-0675">Receptor</keyword>
<keyword evidence="5 11" id="KW-0812">Transmembrane</keyword>
<dbReference type="Pfam" id="PF00593">
    <property type="entry name" value="TonB_dep_Rec_b-barrel"/>
    <property type="match status" value="1"/>
</dbReference>
<keyword evidence="17" id="KW-1185">Reference proteome</keyword>
<accession>A0ABV7DCG4</accession>
<protein>
    <submittedName>
        <fullName evidence="16">TonB-dependent receptor</fullName>
    </submittedName>
</protein>
<keyword evidence="13" id="KW-0732">Signal</keyword>
<proteinExistence type="inferred from homology"/>
<keyword evidence="4" id="KW-0410">Iron transport</keyword>
<reference evidence="17" key="1">
    <citation type="journal article" date="2019" name="Int. J. Syst. Evol. Microbiol.">
        <title>The Global Catalogue of Microorganisms (GCM) 10K type strain sequencing project: providing services to taxonomists for standard genome sequencing and annotation.</title>
        <authorList>
            <consortium name="The Broad Institute Genomics Platform"/>
            <consortium name="The Broad Institute Genome Sequencing Center for Infectious Disease"/>
            <person name="Wu L."/>
            <person name="Ma J."/>
        </authorList>
    </citation>
    <scope>NUCLEOTIDE SEQUENCE [LARGE SCALE GENOMIC DNA]</scope>
    <source>
        <strain evidence="17">KCTC 52677</strain>
    </source>
</reference>
<feature type="signal peptide" evidence="13">
    <location>
        <begin position="1"/>
        <end position="23"/>
    </location>
</feature>
<dbReference type="RefSeq" id="WP_257315843.1">
    <property type="nucleotide sequence ID" value="NZ_JANFDG010000015.1"/>
</dbReference>
<dbReference type="Pfam" id="PF07715">
    <property type="entry name" value="Plug"/>
    <property type="match status" value="1"/>
</dbReference>
<keyword evidence="3 11" id="KW-1134">Transmembrane beta strand</keyword>
<evidence type="ECO:0000313" key="17">
    <source>
        <dbReference type="Proteomes" id="UP001595377"/>
    </source>
</evidence>
<evidence type="ECO:0000256" key="10">
    <source>
        <dbReference type="ARBA" id="ARBA00023237"/>
    </source>
</evidence>
<dbReference type="InterPro" id="IPR036942">
    <property type="entry name" value="Beta-barrel_TonB_sf"/>
</dbReference>
<evidence type="ECO:0000256" key="1">
    <source>
        <dbReference type="ARBA" id="ARBA00004571"/>
    </source>
</evidence>
<evidence type="ECO:0000256" key="13">
    <source>
        <dbReference type="SAM" id="SignalP"/>
    </source>
</evidence>
<evidence type="ECO:0000256" key="11">
    <source>
        <dbReference type="PROSITE-ProRule" id="PRU01360"/>
    </source>
</evidence>
<evidence type="ECO:0000256" key="8">
    <source>
        <dbReference type="ARBA" id="ARBA00023077"/>
    </source>
</evidence>
<dbReference type="Proteomes" id="UP001595377">
    <property type="component" value="Unassembled WGS sequence"/>
</dbReference>
<gene>
    <name evidence="16" type="ORF">ACFOHH_02935</name>
</gene>
<feature type="domain" description="TonB-dependent receptor plug" evidence="15">
    <location>
        <begin position="60"/>
        <end position="166"/>
    </location>
</feature>
<evidence type="ECO:0000259" key="14">
    <source>
        <dbReference type="Pfam" id="PF00593"/>
    </source>
</evidence>
<dbReference type="InterPro" id="IPR012910">
    <property type="entry name" value="Plug_dom"/>
</dbReference>
<evidence type="ECO:0000256" key="2">
    <source>
        <dbReference type="ARBA" id="ARBA00022448"/>
    </source>
</evidence>
<sequence length="706" mass="76212">MNRKHHAALRAATVLAATGLVLADAGALSAQEPQASAEATAEATVLEQIVVTARRREEKIQEAPVAVTAIAAEELGKGRTDTMEDAAFRTPNVLFNGQGGPVSIRGVTSLGISGGVDRQPAVGMFLDEVYLARPMGYPFILEDLERVEVVRGSQATLYGKNTIGGAVNLISREPGDTPGGEFSATVGTDLNTRFKAAFETPIEGTDWAVRATGAWSGNRGYIENLATGGNVSDTDLLSGRIVATGEVGDGTRIKIIGDYTRDRGDGGLWYAPLPLAFDHEATHDFKPENSVDSGGLSVRVDHDFETVRLTSVTAVRGHEMRSYLDGDFSATPSIGQAQEETQRQFSQEFRLSSLDDDVLRWSGGLFYMHERFEGTQYFDLAAFPRDIWSRDVFEQSADTVSVFGEAGYFLTPEWELSAGGRYTYDRKSTTSEISSPSGSFMFGTPGRAEGDVSFSNVSPEAALTYHLSDGNIAYAKISRGYKSGGISPYIEADGTANVYDPETTTSYELGTKATSGDGRFTLAASLFHIDWKDQQAVIYTTPVTRVYRNAAAATSNGLEIEATAQLTGEIGLRAGYGYTRARYDDFMDSVMGAVYTGNDLPFAPRHSITAGLSFTRELDAGAVLKAGVDYTFRSSYAFTADNAYRQAPTHLVDAHVGLEKDGWSASLWAKNLTDERYLKNYFSYSGTDMGVAAPGRTIGITLAKVW</sequence>
<dbReference type="CDD" id="cd01347">
    <property type="entry name" value="ligand_gated_channel"/>
    <property type="match status" value="1"/>
</dbReference>
<evidence type="ECO:0000256" key="6">
    <source>
        <dbReference type="ARBA" id="ARBA00023004"/>
    </source>
</evidence>
<evidence type="ECO:0000256" key="12">
    <source>
        <dbReference type="RuleBase" id="RU003357"/>
    </source>
</evidence>
<evidence type="ECO:0000256" key="4">
    <source>
        <dbReference type="ARBA" id="ARBA00022496"/>
    </source>
</evidence>
<dbReference type="PANTHER" id="PTHR32552:SF81">
    <property type="entry name" value="TONB-DEPENDENT OUTER MEMBRANE RECEPTOR"/>
    <property type="match status" value="1"/>
</dbReference>
<evidence type="ECO:0000313" key="16">
    <source>
        <dbReference type="EMBL" id="MFC3072054.1"/>
    </source>
</evidence>
<organism evidence="16 17">
    <name type="scientific">Shinella pollutisoli</name>
    <dbReference type="NCBI Taxonomy" id="2250594"/>
    <lineage>
        <taxon>Bacteria</taxon>
        <taxon>Pseudomonadati</taxon>
        <taxon>Pseudomonadota</taxon>
        <taxon>Alphaproteobacteria</taxon>
        <taxon>Hyphomicrobiales</taxon>
        <taxon>Rhizobiaceae</taxon>
        <taxon>Shinella</taxon>
    </lineage>
</organism>
<name>A0ABV7DCG4_9HYPH</name>
<evidence type="ECO:0000256" key="3">
    <source>
        <dbReference type="ARBA" id="ARBA00022452"/>
    </source>
</evidence>
<feature type="domain" description="TonB-dependent receptor-like beta-barrel" evidence="14">
    <location>
        <begin position="284"/>
        <end position="672"/>
    </location>
</feature>
<evidence type="ECO:0000256" key="7">
    <source>
        <dbReference type="ARBA" id="ARBA00023065"/>
    </source>
</evidence>
<dbReference type="EMBL" id="JBHRSP010000003">
    <property type="protein sequence ID" value="MFC3072054.1"/>
    <property type="molecule type" value="Genomic_DNA"/>
</dbReference>
<evidence type="ECO:0000256" key="5">
    <source>
        <dbReference type="ARBA" id="ARBA00022692"/>
    </source>
</evidence>
<comment type="caution">
    <text evidence="16">The sequence shown here is derived from an EMBL/GenBank/DDBJ whole genome shotgun (WGS) entry which is preliminary data.</text>
</comment>
<dbReference type="Gene3D" id="2.40.170.20">
    <property type="entry name" value="TonB-dependent receptor, beta-barrel domain"/>
    <property type="match status" value="1"/>
</dbReference>
<keyword evidence="2 11" id="KW-0813">Transport</keyword>
<evidence type="ECO:0000259" key="15">
    <source>
        <dbReference type="Pfam" id="PF07715"/>
    </source>
</evidence>
<keyword evidence="6" id="KW-0408">Iron</keyword>
<dbReference type="SUPFAM" id="SSF56935">
    <property type="entry name" value="Porins"/>
    <property type="match status" value="1"/>
</dbReference>
<keyword evidence="10 11" id="KW-0998">Cell outer membrane</keyword>
<keyword evidence="8 12" id="KW-0798">TonB box</keyword>
<feature type="chain" id="PRO_5047380988" evidence="13">
    <location>
        <begin position="24"/>
        <end position="706"/>
    </location>
</feature>
<keyword evidence="9 11" id="KW-0472">Membrane</keyword>
<comment type="similarity">
    <text evidence="11 12">Belongs to the TonB-dependent receptor family.</text>
</comment>
<dbReference type="PROSITE" id="PS52016">
    <property type="entry name" value="TONB_DEPENDENT_REC_3"/>
    <property type="match status" value="1"/>
</dbReference>
<dbReference type="InterPro" id="IPR000531">
    <property type="entry name" value="Beta-barrel_TonB"/>
</dbReference>